<name>A0A1X7NJ14_9HYPH</name>
<dbReference type="OrthoDB" id="282960at2"/>
<evidence type="ECO:0000313" key="1">
    <source>
        <dbReference type="EMBL" id="SMH37407.1"/>
    </source>
</evidence>
<evidence type="ECO:0000313" key="2">
    <source>
        <dbReference type="Proteomes" id="UP000193083"/>
    </source>
</evidence>
<reference evidence="1 2" key="1">
    <citation type="submission" date="2017-04" db="EMBL/GenBank/DDBJ databases">
        <authorList>
            <person name="Afonso C.L."/>
            <person name="Miller P.J."/>
            <person name="Scott M.A."/>
            <person name="Spackman E."/>
            <person name="Goraichik I."/>
            <person name="Dimitrov K.M."/>
            <person name="Suarez D.L."/>
            <person name="Swayne D.E."/>
        </authorList>
    </citation>
    <scope>NUCLEOTIDE SEQUENCE [LARGE SCALE GENOMIC DNA]</scope>
    <source>
        <strain evidence="1 2">B5P</strain>
    </source>
</reference>
<gene>
    <name evidence="1" type="ORF">SAMN02982922_1904</name>
</gene>
<dbReference type="InterPro" id="IPR018715">
    <property type="entry name" value="DUF2239"/>
</dbReference>
<protein>
    <recommendedName>
        <fullName evidence="3">DUF2239 domain-containing protein</fullName>
    </recommendedName>
</protein>
<proteinExistence type="predicted"/>
<keyword evidence="2" id="KW-1185">Reference proteome</keyword>
<dbReference type="EMBL" id="FXBL01000004">
    <property type="protein sequence ID" value="SMH37407.1"/>
    <property type="molecule type" value="Genomic_DNA"/>
</dbReference>
<dbReference type="Pfam" id="PF09998">
    <property type="entry name" value="DUF2239"/>
    <property type="match status" value="1"/>
</dbReference>
<dbReference type="Proteomes" id="UP000193083">
    <property type="component" value="Unassembled WGS sequence"/>
</dbReference>
<evidence type="ECO:0008006" key="3">
    <source>
        <dbReference type="Google" id="ProtNLM"/>
    </source>
</evidence>
<organism evidence="1 2">
    <name type="scientific">Mesorhizobium australicum</name>
    <dbReference type="NCBI Taxonomy" id="536018"/>
    <lineage>
        <taxon>Bacteria</taxon>
        <taxon>Pseudomonadati</taxon>
        <taxon>Pseudomonadota</taxon>
        <taxon>Alphaproteobacteria</taxon>
        <taxon>Hyphomicrobiales</taxon>
        <taxon>Phyllobacteriaceae</taxon>
        <taxon>Mesorhizobium</taxon>
    </lineage>
</organism>
<dbReference type="RefSeq" id="WP_085463944.1">
    <property type="nucleotide sequence ID" value="NZ_FXBL01000004.1"/>
</dbReference>
<accession>A0A1X7NJ14</accession>
<sequence>MDDSQRLTVFEGDGVAFSGPADEAGRWVRAALRSDPGRIFLALDEADGRVVDIDLREEAAQPPRGRGRPKLGVSAREVTLLPRHWDWLAAQPGGASVTLRRLVEEARRSDAQAAHIAREAAYRAMTTLAGDRPGYEEAVRALYAGEAERFRELTGAWPPDIRDFVQRVAAVG</sequence>
<dbReference type="AlphaFoldDB" id="A0A1X7NJ14"/>